<evidence type="ECO:0000313" key="7">
    <source>
        <dbReference type="EMBL" id="RNM16023.1"/>
    </source>
</evidence>
<feature type="transmembrane region" description="Helical" evidence="6">
    <location>
        <begin position="84"/>
        <end position="103"/>
    </location>
</feature>
<evidence type="ECO:0000256" key="4">
    <source>
        <dbReference type="ARBA" id="ARBA00022989"/>
    </source>
</evidence>
<evidence type="ECO:0000313" key="8">
    <source>
        <dbReference type="Proteomes" id="UP000279994"/>
    </source>
</evidence>
<feature type="transmembrane region" description="Helical" evidence="6">
    <location>
        <begin position="12"/>
        <end position="37"/>
    </location>
</feature>
<dbReference type="PANTHER" id="PTHR30250">
    <property type="entry name" value="PST FAMILY PREDICTED COLANIC ACID TRANSPORTER"/>
    <property type="match status" value="1"/>
</dbReference>
<accession>A0A3N0GU76</accession>
<gene>
    <name evidence="7" type="ORF">EFL26_07675</name>
</gene>
<feature type="transmembrane region" description="Helical" evidence="6">
    <location>
        <begin position="223"/>
        <end position="242"/>
    </location>
</feature>
<evidence type="ECO:0000256" key="1">
    <source>
        <dbReference type="ARBA" id="ARBA00004651"/>
    </source>
</evidence>
<evidence type="ECO:0000256" key="6">
    <source>
        <dbReference type="SAM" id="Phobius"/>
    </source>
</evidence>
<reference evidence="7 8" key="1">
    <citation type="submission" date="2018-11" db="EMBL/GenBank/DDBJ databases">
        <authorList>
            <person name="Li F."/>
        </authorList>
    </citation>
    <scope>NUCLEOTIDE SEQUENCE [LARGE SCALE GENOMIC DNA]</scope>
    <source>
        <strain evidence="7 8">Gsoil 818</strain>
    </source>
</reference>
<dbReference type="OrthoDB" id="5140599at2"/>
<comment type="subcellular location">
    <subcellularLocation>
        <location evidence="1">Cell membrane</location>
        <topology evidence="1">Multi-pass membrane protein</topology>
    </subcellularLocation>
</comment>
<keyword evidence="2" id="KW-1003">Cell membrane</keyword>
<name>A0A3N0GU76_9ACTN</name>
<dbReference type="Proteomes" id="UP000279994">
    <property type="component" value="Unassembled WGS sequence"/>
</dbReference>
<feature type="transmembrane region" description="Helical" evidence="6">
    <location>
        <begin position="326"/>
        <end position="347"/>
    </location>
</feature>
<comment type="caution">
    <text evidence="7">The sequence shown here is derived from an EMBL/GenBank/DDBJ whole genome shotgun (WGS) entry which is preliminary data.</text>
</comment>
<proteinExistence type="predicted"/>
<feature type="transmembrane region" description="Helical" evidence="6">
    <location>
        <begin position="248"/>
        <end position="272"/>
    </location>
</feature>
<feature type="transmembrane region" description="Helical" evidence="6">
    <location>
        <begin position="115"/>
        <end position="133"/>
    </location>
</feature>
<keyword evidence="5 6" id="KW-0472">Membrane</keyword>
<keyword evidence="8" id="KW-1185">Reference proteome</keyword>
<feature type="transmembrane region" description="Helical" evidence="6">
    <location>
        <begin position="378"/>
        <end position="399"/>
    </location>
</feature>
<keyword evidence="3 6" id="KW-0812">Transmembrane</keyword>
<feature type="transmembrane region" description="Helical" evidence="6">
    <location>
        <begin position="354"/>
        <end position="372"/>
    </location>
</feature>
<dbReference type="InterPro" id="IPR050833">
    <property type="entry name" value="Poly_Biosynth_Transport"/>
</dbReference>
<dbReference type="GO" id="GO:0005886">
    <property type="term" value="C:plasma membrane"/>
    <property type="evidence" value="ECO:0007669"/>
    <property type="project" value="UniProtKB-SubCell"/>
</dbReference>
<evidence type="ECO:0000256" key="3">
    <source>
        <dbReference type="ARBA" id="ARBA00022692"/>
    </source>
</evidence>
<evidence type="ECO:0000256" key="2">
    <source>
        <dbReference type="ARBA" id="ARBA00022475"/>
    </source>
</evidence>
<sequence length="419" mass="44391">MTSPAADSVLRGPGAIAVAMGVMNVATYGFTIVAARLLGPQSYGALASLLATLLVIGVLQLSFQATAARRISADPQHVAQIEKTVLGVTYRASLAIGLVLLVLTPVVNRVLKLDSLATAALVAVTAVPITMMGGQAGVLQGERRWWPLAVLYVANGVPRLVIGTALILWRPDETTAMLGVAIGSLPPVVIGWLALRGHRVPGVVSEEHGFRDVMREILHNSQALLAFFALSSADIIVARNVLPQHSAGLYAGGLILTKAVLFLPQFVIIVAFPSMSTADERRHALTRSLLVVGGLGVCATLGALVLRNVALVFVGGDDYREIASTLWVFAILGTALSMLQLLVYSVLARQGKRSVYLVWAAFLVLVGVGYFVSTLHQLITLVVTTDLVLFALLLALSLYTLRKDDERLAEVVDPGINGA</sequence>
<dbReference type="AlphaFoldDB" id="A0A3N0GU76"/>
<feature type="transmembrane region" description="Helical" evidence="6">
    <location>
        <begin position="284"/>
        <end position="306"/>
    </location>
</feature>
<dbReference type="PANTHER" id="PTHR30250:SF11">
    <property type="entry name" value="O-ANTIGEN TRANSPORTER-RELATED"/>
    <property type="match status" value="1"/>
</dbReference>
<evidence type="ECO:0000256" key="5">
    <source>
        <dbReference type="ARBA" id="ARBA00023136"/>
    </source>
</evidence>
<keyword evidence="4 6" id="KW-1133">Transmembrane helix</keyword>
<protein>
    <submittedName>
        <fullName evidence="7">Polysaccharide biosynthesis protein</fullName>
    </submittedName>
</protein>
<feature type="transmembrane region" description="Helical" evidence="6">
    <location>
        <begin position="145"/>
        <end position="169"/>
    </location>
</feature>
<feature type="transmembrane region" description="Helical" evidence="6">
    <location>
        <begin position="175"/>
        <end position="195"/>
    </location>
</feature>
<feature type="transmembrane region" description="Helical" evidence="6">
    <location>
        <begin position="43"/>
        <end position="63"/>
    </location>
</feature>
<dbReference type="EMBL" id="RJSF01000019">
    <property type="protein sequence ID" value="RNM16023.1"/>
    <property type="molecule type" value="Genomic_DNA"/>
</dbReference>
<organism evidence="7 8">
    <name type="scientific">Nocardioides pocheonensis</name>
    <dbReference type="NCBI Taxonomy" id="661485"/>
    <lineage>
        <taxon>Bacteria</taxon>
        <taxon>Bacillati</taxon>
        <taxon>Actinomycetota</taxon>
        <taxon>Actinomycetes</taxon>
        <taxon>Propionibacteriales</taxon>
        <taxon>Nocardioidaceae</taxon>
        <taxon>Nocardioides</taxon>
    </lineage>
</organism>